<dbReference type="PROSITE" id="PS50885">
    <property type="entry name" value="HAMP"/>
    <property type="match status" value="1"/>
</dbReference>
<comment type="caution">
    <text evidence="27">The sequence shown here is derived from an EMBL/GenBank/DDBJ whole genome shotgun (WGS) entry which is preliminary data.</text>
</comment>
<dbReference type="GO" id="GO:0000155">
    <property type="term" value="F:phosphorelay sensor kinase activity"/>
    <property type="evidence" value="ECO:0007669"/>
    <property type="project" value="InterPro"/>
</dbReference>
<dbReference type="Pfam" id="PF02518">
    <property type="entry name" value="HATPase_c"/>
    <property type="match status" value="1"/>
</dbReference>
<evidence type="ECO:0000259" key="26">
    <source>
        <dbReference type="PROSITE" id="PS50885"/>
    </source>
</evidence>
<dbReference type="OrthoDB" id="3206505at2"/>
<sequence length="504" mass="51613">MRWALARVSIAVTTMVALAFLVPLVLTVQRTAHDRAFTDGERRAAELGPALAVTTDQAALRRALASTRGGAEGRVAVHVPAPGSTAARTRAAPLVTVGRSRVGDSELASVARAGSSAVVAVPRGSVLLRPVAVTGARIAVIEVFIPDTELDRGVARACLVLGGVAAALVLASVLVADRLGTRIVRSARGLARAARELGAGDLTARAHVADQAAPAELHEAAVAFNTMADRVRMLLAAERERAADLSHRLRTPLTVLRLNTAALGGGSFDGDGEADGWVDGSADGRVGGGLAGSGHGGDAAAAAAATAVRHAVAQLEHEVDYIIRAARALGDEQVVAPRCDAADVLRDRADFWSVLAEDQGRSWSVSGVGRPAPVPVAPAELATALDALLGNVFRHTAEGVAFAVHLRRTDQAVTVRVLDAGPGVADPAAALRRGGGAGGAGSTGLGLDIARRLAESTGGELTVGRSPLGGAELRLRLRTETSAAGAPAGRRRTRHRRGSRTRAR</sequence>
<evidence type="ECO:0000256" key="9">
    <source>
        <dbReference type="ARBA" id="ARBA00022692"/>
    </source>
</evidence>
<dbReference type="InterPro" id="IPR005467">
    <property type="entry name" value="His_kinase_dom"/>
</dbReference>
<dbReference type="EC" id="2.7.13.3" evidence="5"/>
<keyword evidence="15" id="KW-0904">Protein phosphatase</keyword>
<dbReference type="InterPro" id="IPR050980">
    <property type="entry name" value="2C_sensor_his_kinase"/>
</dbReference>
<dbReference type="Gene3D" id="3.30.565.10">
    <property type="entry name" value="Histidine kinase-like ATPase, C-terminal domain"/>
    <property type="match status" value="1"/>
</dbReference>
<keyword evidence="18" id="KW-0346">Stress response</keyword>
<dbReference type="PRINTS" id="PR00344">
    <property type="entry name" value="BCTRLSENSOR"/>
</dbReference>
<evidence type="ECO:0000256" key="3">
    <source>
        <dbReference type="ARBA" id="ARBA00001946"/>
    </source>
</evidence>
<keyword evidence="8" id="KW-0808">Transferase</keyword>
<evidence type="ECO:0000256" key="7">
    <source>
        <dbReference type="ARBA" id="ARBA00022553"/>
    </source>
</evidence>
<keyword evidence="10" id="KW-0547">Nucleotide-binding</keyword>
<keyword evidence="9 24" id="KW-0812">Transmembrane</keyword>
<evidence type="ECO:0000256" key="12">
    <source>
        <dbReference type="ARBA" id="ARBA00022801"/>
    </source>
</evidence>
<evidence type="ECO:0000256" key="18">
    <source>
        <dbReference type="ARBA" id="ARBA00023016"/>
    </source>
</evidence>
<evidence type="ECO:0000256" key="15">
    <source>
        <dbReference type="ARBA" id="ARBA00022912"/>
    </source>
</evidence>
<keyword evidence="24" id="KW-0472">Membrane</keyword>
<keyword evidence="7" id="KW-0597">Phosphoprotein</keyword>
<comment type="cofactor">
    <cofactor evidence="2">
        <name>Mn(2+)</name>
        <dbReference type="ChEBI" id="CHEBI:29035"/>
    </cofactor>
</comment>
<evidence type="ECO:0000256" key="6">
    <source>
        <dbReference type="ARBA" id="ARBA00022475"/>
    </source>
</evidence>
<evidence type="ECO:0000256" key="5">
    <source>
        <dbReference type="ARBA" id="ARBA00012438"/>
    </source>
</evidence>
<evidence type="ECO:0000313" key="27">
    <source>
        <dbReference type="EMBL" id="OHV33688.1"/>
    </source>
</evidence>
<dbReference type="Pfam" id="PF00672">
    <property type="entry name" value="HAMP"/>
    <property type="match status" value="1"/>
</dbReference>
<comment type="catalytic activity">
    <reaction evidence="1">
        <text>ATP + protein L-histidine = ADP + protein N-phospho-L-histidine.</text>
        <dbReference type="EC" id="2.7.13.3"/>
    </reaction>
</comment>
<keyword evidence="12" id="KW-0378">Hydrolase</keyword>
<dbReference type="RefSeq" id="WP_071086669.1">
    <property type="nucleotide sequence ID" value="NZ_MBLM01000130.1"/>
</dbReference>
<feature type="transmembrane region" description="Helical" evidence="24">
    <location>
        <begin position="154"/>
        <end position="176"/>
    </location>
</feature>
<dbReference type="EMBL" id="MBLM01000130">
    <property type="protein sequence ID" value="OHV33688.1"/>
    <property type="molecule type" value="Genomic_DNA"/>
</dbReference>
<dbReference type="InterPro" id="IPR004358">
    <property type="entry name" value="Sig_transdc_His_kin-like_C"/>
</dbReference>
<dbReference type="AlphaFoldDB" id="A0A1S1QFV3"/>
<keyword evidence="19" id="KW-0843">Virulence</keyword>
<keyword evidence="28" id="KW-1185">Reference proteome</keyword>
<evidence type="ECO:0000256" key="23">
    <source>
        <dbReference type="SAM" id="MobiDB-lite"/>
    </source>
</evidence>
<keyword evidence="20" id="KW-0464">Manganese</keyword>
<evidence type="ECO:0000256" key="14">
    <source>
        <dbReference type="ARBA" id="ARBA00022842"/>
    </source>
</evidence>
<evidence type="ECO:0000259" key="25">
    <source>
        <dbReference type="PROSITE" id="PS50109"/>
    </source>
</evidence>
<feature type="compositionally biased region" description="Basic residues" evidence="23">
    <location>
        <begin position="489"/>
        <end position="504"/>
    </location>
</feature>
<keyword evidence="6" id="KW-1003">Cell membrane</keyword>
<keyword evidence="11 27" id="KW-0418">Kinase</keyword>
<evidence type="ECO:0000256" key="21">
    <source>
        <dbReference type="ARBA" id="ARBA00040454"/>
    </source>
</evidence>
<evidence type="ECO:0000256" key="24">
    <source>
        <dbReference type="SAM" id="Phobius"/>
    </source>
</evidence>
<evidence type="ECO:0000256" key="1">
    <source>
        <dbReference type="ARBA" id="ARBA00000085"/>
    </source>
</evidence>
<dbReference type="InterPro" id="IPR036097">
    <property type="entry name" value="HisK_dim/P_sf"/>
</dbReference>
<organism evidence="27 28">
    <name type="scientific">Parafrankia colletiae</name>
    <dbReference type="NCBI Taxonomy" id="573497"/>
    <lineage>
        <taxon>Bacteria</taxon>
        <taxon>Bacillati</taxon>
        <taxon>Actinomycetota</taxon>
        <taxon>Actinomycetes</taxon>
        <taxon>Frankiales</taxon>
        <taxon>Frankiaceae</taxon>
        <taxon>Parafrankia</taxon>
    </lineage>
</organism>
<evidence type="ECO:0000256" key="20">
    <source>
        <dbReference type="ARBA" id="ARBA00023211"/>
    </source>
</evidence>
<reference evidence="28" key="1">
    <citation type="submission" date="2016-07" db="EMBL/GenBank/DDBJ databases">
        <title>Sequence Frankia sp. strain CcI1.17.</title>
        <authorList>
            <person name="Ghodhbane-Gtari F."/>
            <person name="Swanson E."/>
            <person name="Gueddou A."/>
            <person name="Morris K."/>
            <person name="Hezbri K."/>
            <person name="Ktari A."/>
            <person name="Nouioui I."/>
            <person name="Abebe-Akele F."/>
            <person name="Simpson S."/>
            <person name="Thomas K."/>
            <person name="Gtari M."/>
            <person name="Tisa L.S."/>
            <person name="Hurst S."/>
        </authorList>
    </citation>
    <scope>NUCLEOTIDE SEQUENCE [LARGE SCALE GENOMIC DNA]</scope>
    <source>
        <strain evidence="28">Cc1.17</strain>
    </source>
</reference>
<dbReference type="SMART" id="SM00304">
    <property type="entry name" value="HAMP"/>
    <property type="match status" value="1"/>
</dbReference>
<dbReference type="SMART" id="SM00387">
    <property type="entry name" value="HATPase_c"/>
    <property type="match status" value="1"/>
</dbReference>
<dbReference type="GO" id="GO:0005524">
    <property type="term" value="F:ATP binding"/>
    <property type="evidence" value="ECO:0007669"/>
    <property type="project" value="UniProtKB-KW"/>
</dbReference>
<evidence type="ECO:0000256" key="19">
    <source>
        <dbReference type="ARBA" id="ARBA00023026"/>
    </source>
</evidence>
<dbReference type="CDD" id="cd06225">
    <property type="entry name" value="HAMP"/>
    <property type="match status" value="1"/>
</dbReference>
<dbReference type="InterPro" id="IPR003660">
    <property type="entry name" value="HAMP_dom"/>
</dbReference>
<dbReference type="InterPro" id="IPR003594">
    <property type="entry name" value="HATPase_dom"/>
</dbReference>
<dbReference type="Proteomes" id="UP000179627">
    <property type="component" value="Unassembled WGS sequence"/>
</dbReference>
<dbReference type="Gene3D" id="1.10.287.130">
    <property type="match status" value="1"/>
</dbReference>
<feature type="domain" description="HAMP" evidence="26">
    <location>
        <begin position="181"/>
        <end position="236"/>
    </location>
</feature>
<evidence type="ECO:0000256" key="4">
    <source>
        <dbReference type="ARBA" id="ARBA00004651"/>
    </source>
</evidence>
<evidence type="ECO:0000313" key="28">
    <source>
        <dbReference type="Proteomes" id="UP000179627"/>
    </source>
</evidence>
<evidence type="ECO:0000256" key="17">
    <source>
        <dbReference type="ARBA" id="ARBA00023012"/>
    </source>
</evidence>
<comment type="subcellular location">
    <subcellularLocation>
        <location evidence="4">Cell membrane</location>
        <topology evidence="4">Multi-pass membrane protein</topology>
    </subcellularLocation>
</comment>
<dbReference type="PROSITE" id="PS50109">
    <property type="entry name" value="HIS_KIN"/>
    <property type="match status" value="1"/>
</dbReference>
<protein>
    <recommendedName>
        <fullName evidence="21">Signal transduction histidine-protein kinase/phosphatase MprB</fullName>
        <ecNumber evidence="5">2.7.13.3</ecNumber>
    </recommendedName>
    <alternativeName>
        <fullName evidence="22">Mycobacterial persistence regulator B</fullName>
    </alternativeName>
</protein>
<dbReference type="PANTHER" id="PTHR44936">
    <property type="entry name" value="SENSOR PROTEIN CREC"/>
    <property type="match status" value="1"/>
</dbReference>
<accession>A0A1S1QFV3</accession>
<feature type="region of interest" description="Disordered" evidence="23">
    <location>
        <begin position="470"/>
        <end position="504"/>
    </location>
</feature>
<name>A0A1S1QFV3_9ACTN</name>
<dbReference type="GO" id="GO:0004721">
    <property type="term" value="F:phosphoprotein phosphatase activity"/>
    <property type="evidence" value="ECO:0007669"/>
    <property type="project" value="UniProtKB-KW"/>
</dbReference>
<feature type="domain" description="Histidine kinase" evidence="25">
    <location>
        <begin position="244"/>
        <end position="481"/>
    </location>
</feature>
<evidence type="ECO:0000256" key="13">
    <source>
        <dbReference type="ARBA" id="ARBA00022840"/>
    </source>
</evidence>
<keyword evidence="13" id="KW-0067">ATP-binding</keyword>
<evidence type="ECO:0000256" key="2">
    <source>
        <dbReference type="ARBA" id="ARBA00001936"/>
    </source>
</evidence>
<evidence type="ECO:0000256" key="16">
    <source>
        <dbReference type="ARBA" id="ARBA00022989"/>
    </source>
</evidence>
<keyword evidence="16 24" id="KW-1133">Transmembrane helix</keyword>
<evidence type="ECO:0000256" key="11">
    <source>
        <dbReference type="ARBA" id="ARBA00022777"/>
    </source>
</evidence>
<dbReference type="PANTHER" id="PTHR44936:SF9">
    <property type="entry name" value="SENSOR PROTEIN CREC"/>
    <property type="match status" value="1"/>
</dbReference>
<feature type="transmembrane region" description="Helical" evidence="24">
    <location>
        <begin position="6"/>
        <end position="26"/>
    </location>
</feature>
<dbReference type="InterPro" id="IPR003661">
    <property type="entry name" value="HisK_dim/P_dom"/>
</dbReference>
<keyword evidence="17" id="KW-0902">Two-component regulatory system</keyword>
<dbReference type="SUPFAM" id="SSF55874">
    <property type="entry name" value="ATPase domain of HSP90 chaperone/DNA topoisomerase II/histidine kinase"/>
    <property type="match status" value="1"/>
</dbReference>
<evidence type="ECO:0000256" key="8">
    <source>
        <dbReference type="ARBA" id="ARBA00022679"/>
    </source>
</evidence>
<keyword evidence="14" id="KW-0460">Magnesium</keyword>
<gene>
    <name evidence="27" type="ORF">CC117_04710</name>
</gene>
<dbReference type="GO" id="GO:0005886">
    <property type="term" value="C:plasma membrane"/>
    <property type="evidence" value="ECO:0007669"/>
    <property type="project" value="UniProtKB-SubCell"/>
</dbReference>
<evidence type="ECO:0000256" key="22">
    <source>
        <dbReference type="ARBA" id="ARBA00041776"/>
    </source>
</evidence>
<dbReference type="SUPFAM" id="SSF47384">
    <property type="entry name" value="Homodimeric domain of signal transducing histidine kinase"/>
    <property type="match status" value="1"/>
</dbReference>
<dbReference type="InterPro" id="IPR036890">
    <property type="entry name" value="HATPase_C_sf"/>
</dbReference>
<evidence type="ECO:0000256" key="10">
    <source>
        <dbReference type="ARBA" id="ARBA00022741"/>
    </source>
</evidence>
<comment type="cofactor">
    <cofactor evidence="3">
        <name>Mg(2+)</name>
        <dbReference type="ChEBI" id="CHEBI:18420"/>
    </cofactor>
</comment>
<dbReference type="CDD" id="cd00082">
    <property type="entry name" value="HisKA"/>
    <property type="match status" value="1"/>
</dbReference>
<proteinExistence type="predicted"/>